<gene>
    <name evidence="1" type="ORF">LPB137_05260</name>
</gene>
<dbReference type="AlphaFoldDB" id="A0A1P8KL62"/>
<evidence type="ECO:0000313" key="2">
    <source>
        <dbReference type="Proteomes" id="UP000186074"/>
    </source>
</evidence>
<reference evidence="1 2" key="1">
    <citation type="submission" date="2017-01" db="EMBL/GenBank/DDBJ databases">
        <title>Genome sequencing of Arcobacter sp. LPB0137.</title>
        <authorList>
            <person name="Lee G.-W."/>
            <person name="Yi H."/>
        </authorList>
    </citation>
    <scope>NUCLEOTIDE SEQUENCE [LARGE SCALE GENOMIC DNA]</scope>
    <source>
        <strain evidence="1 2">LPB0137</strain>
    </source>
</reference>
<proteinExistence type="predicted"/>
<organism evidence="1 2">
    <name type="scientific">Poseidonibacter parvus</name>
    <dbReference type="NCBI Taxonomy" id="1850254"/>
    <lineage>
        <taxon>Bacteria</taxon>
        <taxon>Pseudomonadati</taxon>
        <taxon>Campylobacterota</taxon>
        <taxon>Epsilonproteobacteria</taxon>
        <taxon>Campylobacterales</taxon>
        <taxon>Arcobacteraceae</taxon>
        <taxon>Poseidonibacter</taxon>
    </lineage>
</organism>
<dbReference type="RefSeq" id="WP_076085361.1">
    <property type="nucleotide sequence ID" value="NZ_CP019070.1"/>
</dbReference>
<accession>A0A1P8KL62</accession>
<dbReference type="EMBL" id="CP019070">
    <property type="protein sequence ID" value="APW65298.1"/>
    <property type="molecule type" value="Genomic_DNA"/>
</dbReference>
<dbReference type="KEGG" id="alp:LPB137_05260"/>
<sequence length="302" mass="36772">MPEKTITTEDLEKFESSLNSEFWRNLYKRTRENFEIYKKIIREPKDIKLTLRYSKDIKKVYYENNEIKISKFFIIYIVFYFIENYKKNDSLIFENIDEKMFWYMLELMVDFIIEFVILHEFFHAKGNHLIIKNKFREKNIEFEEAKKAFELMTRNSFTLCSKKHSLIETSIELDADKKAIELLLEKYLRLSYKNDTLIEKYIYAILHLTNIFKYLGNNNDNIKVRQVFLMASIVDLKRKIPSCTNISIEELENIKDNCVIKFSNKYKDLNDFKYEDLELNQESVKEFFAFRRENHDDLNNNY</sequence>
<evidence type="ECO:0000313" key="1">
    <source>
        <dbReference type="EMBL" id="APW65298.1"/>
    </source>
</evidence>
<dbReference type="Proteomes" id="UP000186074">
    <property type="component" value="Chromosome"/>
</dbReference>
<protein>
    <submittedName>
        <fullName evidence="1">Uncharacterized protein</fullName>
    </submittedName>
</protein>
<name>A0A1P8KL62_9BACT</name>
<keyword evidence="2" id="KW-1185">Reference proteome</keyword>